<dbReference type="GO" id="GO:0016477">
    <property type="term" value="P:cell migration"/>
    <property type="evidence" value="ECO:0007669"/>
    <property type="project" value="TreeGrafter"/>
</dbReference>
<dbReference type="RefSeq" id="WP_169163564.1">
    <property type="nucleotide sequence ID" value="NZ_JABBFW010000037.1"/>
</dbReference>
<dbReference type="Pfam" id="PF19077">
    <property type="entry name" value="Big_13"/>
    <property type="match status" value="1"/>
</dbReference>
<dbReference type="GO" id="GO:0005509">
    <property type="term" value="F:calcium ion binding"/>
    <property type="evidence" value="ECO:0007669"/>
    <property type="project" value="InterPro"/>
</dbReference>
<evidence type="ECO:0000256" key="6">
    <source>
        <dbReference type="SAM" id="MobiDB-lite"/>
    </source>
</evidence>
<evidence type="ECO:0000256" key="1">
    <source>
        <dbReference type="ARBA" id="ARBA00004370"/>
    </source>
</evidence>
<dbReference type="Gene3D" id="2.60.40.1220">
    <property type="match status" value="1"/>
</dbReference>
<dbReference type="CDD" id="cd11304">
    <property type="entry name" value="Cadherin_repeat"/>
    <property type="match status" value="2"/>
</dbReference>
<dbReference type="GO" id="GO:0007156">
    <property type="term" value="P:homophilic cell adhesion via plasma membrane adhesion molecules"/>
    <property type="evidence" value="ECO:0007669"/>
    <property type="project" value="InterPro"/>
</dbReference>
<comment type="subcellular location">
    <subcellularLocation>
        <location evidence="1">Membrane</location>
    </subcellularLocation>
</comment>
<evidence type="ECO:0000313" key="9">
    <source>
        <dbReference type="Proteomes" id="UP000574067"/>
    </source>
</evidence>
<evidence type="ECO:0000256" key="2">
    <source>
        <dbReference type="ARBA" id="ARBA00022729"/>
    </source>
</evidence>
<proteinExistence type="predicted"/>
<keyword evidence="2" id="KW-0732">Signal</keyword>
<feature type="domain" description="Cadherin" evidence="7">
    <location>
        <begin position="561"/>
        <end position="663"/>
    </location>
</feature>
<feature type="domain" description="Cadherin" evidence="7">
    <location>
        <begin position="3371"/>
        <end position="3466"/>
    </location>
</feature>
<dbReference type="InterPro" id="IPR035986">
    <property type="entry name" value="PKD_dom_sf"/>
</dbReference>
<dbReference type="SUPFAM" id="SSF49299">
    <property type="entry name" value="PKD domain"/>
    <property type="match status" value="1"/>
</dbReference>
<dbReference type="InterPro" id="IPR013783">
    <property type="entry name" value="Ig-like_fold"/>
</dbReference>
<keyword evidence="3" id="KW-0677">Repeat</keyword>
<sequence>MNKIHRTVWNEVTRSFVAVAEIVRGRGRRAGGSEATAADAVDVAATPARRRLARHGLRPLALEQRFMFDGAAVAAAADAAHAPPDAAARALIPEAPAPVQLRAADPALNGGRREVAFVDTAVSQYQALEAGIRAGVEVVRIDGGASGLAQIARWAREHQGYDAIHLLSHGSDQALRLGTDTLTEASLGAGAVRAGLAELGHALKAGGDLLLYGCDVAAGPGGQRFISGLREATGADVAASTDPTGVAVLGGDWALEAGAGEIGTAALSLPAYGGLLGEPVTIDFESGLGSSLGSHPSTLDVTLTIGGQPVTFTVTSQDDPLSPALEGGSPLNGSQSLYLGGIAGEKKITFTVQDGYSLDLNGMNLLSITGTTYTLNLINLAGNEVATGTQRTVSSMAYQTFSTVASDTRFDGIKGFTLSSGTAFIAMLDDISLSVQAVAVNAAPVHTVPAGPHAVAENGTLNFSGASAIQVTDASASLSTTLTATGGTVSVVGGATVSNNGSGLVTITGTQAQVNAALASVVFTPTANFTGAASLQVQTSDGSLSDSDTIAIDVTDVKPVLTPGQVFNVPENAPAGTAVGTVGRTGDGNGLGWSITAGNDLGYFSIDSSTGAITVAAGALLNYEGQSSYTLTVAVDDEDAGTTPDSTASVTINLTNVNEGPTQVNLAGGSLGATLATAGAAVGTLTTLDPDAGNTFGYSLAVGNGTNDADNGKFQILGSTLCIGPSPLAAGTYRVLVRSTDQGGYYVNQALTITVTDNVAPTVSSITRLTPSAATTNADSVTWRVTFDETVTGVGISDFVLGGLGNVMLSLSTVSGTQYDVTAYGLDLPSHNGTLTLGLAASKTIWDSAGNALGSAVPTGTNDNTFTLDNTAPTITGVTLRSPHTGGATNADSLVYRVTFSEDMAPATVTTGAFSVSGTTASVTSVASVGGNSYDVTVSGGNLANLDGNVTLSASTSLLDRAGNALNPAIGGGNVYTVDNTAPTVASIVRESLHFGGVTNADSLTWRVTFSEAVSGVDPADFTLSGPTGATLSVVAVSATEYDVTASGGNLATYDGTATLAFAAGKAIADTAGNALVATTPAGSNEPGYTLDNTGPTITSITRQTAHSGGATHADSVTWRVSFSDAVDNVNSGDFGLIGPTGATLGVVAVSATQYDVTASGGNLASFNGTVMLTFNGAHDIQDTVGNLLGNYTPGGAADNTYTLDNAAPTVVSITRQTAHTGGVTNADSLTWRVSFSEAMSNVDLADFTVIGATGATLSVVAVSATEYDVTAIGSDLASYSGTATLFFSGVHDIRDAVGNALGSTTPSGANEVGYTLDHTEPAVVSITRQSAHSGGATNADSLSWRVTFSEAVSGVDAADFTLSGPSGAALSVVAVSATEYEVTASGGDLTSFNGTATLGFAAGKTIADSVGNALGDTTPAGANEAGYTLDHAGPRIGSITRQSTHSGGATNADSLSWRVSFNEAVSNVSPGDFVLMGPSGATLSVVAVSATEYDVTASGGNLASFNGTATLLFNGAHDIRDQAGNALGNYTPTGSADNSYTLDHTAPTVTSVTRQSAHNGGATNADSLTWRITFDEAVTNVSAGDFTLTGPTGAALSVVAVSATEYEVTASGGNLASFNGTVTLGFNGAHDIRDTVGNAPGSLTPTGSADNGYTLDNAGPGVVAITRQTGNAGGATNADSLSWRVTFSEAVSGVDPADFTLGGPSGATLSVVAVSATEYDVTASGGNLASFNGTATLGFAAGKTIADTAGNALGATTPAGSNEAGYTLDHAGPTIASITRQSAHSGGATNADSLTWRVTFNEAVSGVDPADFTLSGPSGATLSVVAVSATQYDVTASGGDLASFNGTATLGFAAGKSIADTAGNALGGTEPAGSNEAGYTLDHTGPRIGSITRQTAHSGGVTSADSLTWRVTFSEAVANVDPADFRLSGPSGATLSIVAVSATEYEVTASGGDLASFNGTATLGFAGAQNIRDAVGNALGNLTPMGSADDSYTLDNAGPGVAAITRLTDNVGGATSASSLSWRVSFSEAVSGLDAADFRLTGPTGATLSVVAVSATAYEVTASGGDLASFNGTATLAFAAAQDIVDGQGNALQDTAPTGTNHAAYTLDHTRPTVASITRQTAGAGGLTNADTLSWRVTFSEAVAGVDAADFRLTGPSGATLSVVAVSATEYDVTASGGDLASFNGEAALDFSSTGATGIADLVGNLLVDTVPGGAAELAYTLDNTAPAAPTLDALTTRDTTPVLGGSAEAGSTVRVFVGGATYEVTANGSGRWTLDTGSATPVSGTLGLGGDGAKDVLLHSLDAAGNVTQGGGRFTLDTTAPVAPVADLLHTADRTPVITGTAEPGSTVAVQVGGATFTVVADGQGRWSVDTGSAAPSSGSFDLGADGGKLVFVTSTDAAGNIASGQGDLILDTTAPAAPTLDTGSTNDPTPVLLGRADAFSIVTITVGGASFQTVADADGRWSLDTGTVPPMAGAFGLGGDGLKSVTLTSADEVGNTTSRSASFTLDTIAPAAPTVALSSDTGASATDWVTRSTVLSLSGTAEAGSTVSVDWGDGGPAPAVTRNGTAWSIDTRTLAAGTYTVTVSATDAAGNLSHTVRTLVVDDVAPAVAAGAIGLSGATGTNGTFKAGDTVTATWSGGADAGRVVFDFSAFGGDQVQATFANGVWSAGYTLAAGHIDATGRGVTLTVTDAAGNTASAASAALVAVDTEAPVIPDLAALVWTSALPGDVTRAGDLLKFRWEAGNENADRLASVWVDFGGFGGGRVQAAFVDGAWIVSDTVQPGDLDTFSATIVVTATDDAGNLTSATIETGIPVDNTEPPPPLVRSEDISFSGATGTNGIFRVGDTVTAVWAGGASSAGLSRVVVHFGGFGGDEVQATYSEGRWVARYTIVAGDFDLAGVRVSVQATDAGGQVHIGASDMEAPVDNEAPVLTPGHIGVSGATGTGGVFKLGDTVTVRWDVSAIGDLNPGDITGVTVDFGAFGGGQVAAVLDHGAWIAHYTIGQGFIDATGGSVTVTVADDAGNATTVAGATRVAVDSQSPTLDGMGLDVTVSAGDGAVLRIGDVVTVRWDASVSNTDHITGVLVDFGGFGGGTVAATLEDGVWSARYTVTAGSLVTYGAMVSMTVTDDAGNQTSGIVGPVFAVDTTVPVSIDPGAISLSGATGPNATFRIGDTVTAVWDGGASATVPAYVFIDFTAFGGGFVEAALVGGRWVARYTVAAGDLDYSGAQVRVIALSDSGTVSTAVSAAQAPVDNTAPVLTGAAISVSGATGSEGTFLVGDTVTVQWRAGAGGDLNADTMSGVTVDFSAFGGSRAVAATLVDGVWVARYTLVAGSLEATGRQVAVTARDDAGNATTVVDDALLSVDTAAPRPATTALSVAENAARGSVVGSLAAPGAARYELLDDAGKRFAIDARTGRVTVARPDLLDHESAGRHTLRVRLSDAAGNTRDVDVSVTVTDIDEAPVLARPIENQKAQAGSAFRFTLPGDSFRDPEGRALSYAVTLADGSPLPAWLRFDPATRTFSGTPRDQDLGALRIRVTARDPGGTTASEVFTLRVSQGTDAPRGGVAVSGDAVEGQTLQATRPDGVGPVRYQWEVSEDGKTWRTIQGATGQSLTLGGALAGRYVRVVLSYTDSQGDVQTRASAPTAQVAPVPVLLPPASASAPAPTPAPAPAPGPEPAPFPERSTGGFLPPGSPLDNPSLQTLLRGGDPLADPAGRPYVDFLAPGQPRLTQGGDGRGFRVVVLAGIAPGSDPGLMLYRGIGDQVVAVAGGTGLLTIPADAFAHTDPGAVVTLSARQANGAALPAWVSFDPATGRFTVRAAPGERKALELRVEARDHLDRVVVTTFKLQVGGQRSALLEPAGRPGLSAQLRLAAQRPHAPLERLDRLARLGQRA</sequence>
<dbReference type="NCBIfam" id="NF033510">
    <property type="entry name" value="Ca_tandemer"/>
    <property type="match status" value="4"/>
</dbReference>
<evidence type="ECO:0000256" key="5">
    <source>
        <dbReference type="ARBA" id="ARBA00023136"/>
    </source>
</evidence>
<dbReference type="GO" id="GO:0016342">
    <property type="term" value="C:catenin complex"/>
    <property type="evidence" value="ECO:0007669"/>
    <property type="project" value="TreeGrafter"/>
</dbReference>
<dbReference type="PANTHER" id="PTHR24027">
    <property type="entry name" value="CADHERIN-23"/>
    <property type="match status" value="1"/>
</dbReference>
<dbReference type="SMART" id="SM00736">
    <property type="entry name" value="CADG"/>
    <property type="match status" value="2"/>
</dbReference>
<evidence type="ECO:0000256" key="4">
    <source>
        <dbReference type="ARBA" id="ARBA00022837"/>
    </source>
</evidence>
<dbReference type="InterPro" id="IPR015919">
    <property type="entry name" value="Cadherin-like_sf"/>
</dbReference>
<protein>
    <submittedName>
        <fullName evidence="8">DUF4347 domain-containing protein</fullName>
    </submittedName>
</protein>
<name>A0A848FK06_9BURK</name>
<keyword evidence="5" id="KW-0472">Membrane</keyword>
<dbReference type="PANTHER" id="PTHR24027:SF438">
    <property type="entry name" value="CADHERIN 23"/>
    <property type="match status" value="1"/>
</dbReference>
<dbReference type="InterPro" id="IPR014755">
    <property type="entry name" value="Cu-Rt/internalin_Ig-like"/>
</dbReference>
<evidence type="ECO:0000313" key="8">
    <source>
        <dbReference type="EMBL" id="NML18669.1"/>
    </source>
</evidence>
<comment type="caution">
    <text evidence="8">The sequence shown here is derived from an EMBL/GenBank/DDBJ whole genome shotgun (WGS) entry which is preliminary data.</text>
</comment>
<evidence type="ECO:0000259" key="7">
    <source>
        <dbReference type="PROSITE" id="PS50268"/>
    </source>
</evidence>
<dbReference type="InterPro" id="IPR025592">
    <property type="entry name" value="DUF4347"/>
</dbReference>
<dbReference type="SMART" id="SM00112">
    <property type="entry name" value="CA"/>
    <property type="match status" value="2"/>
</dbReference>
<feature type="region of interest" description="Disordered" evidence="6">
    <location>
        <begin position="3659"/>
        <end position="3711"/>
    </location>
</feature>
<keyword evidence="4" id="KW-0106">Calcium</keyword>
<dbReference type="EMBL" id="JABBFW010000037">
    <property type="protein sequence ID" value="NML18669.1"/>
    <property type="molecule type" value="Genomic_DNA"/>
</dbReference>
<evidence type="ECO:0000256" key="3">
    <source>
        <dbReference type="ARBA" id="ARBA00022737"/>
    </source>
</evidence>
<gene>
    <name evidence="8" type="ORF">HHL10_27240</name>
</gene>
<dbReference type="Pfam" id="PF05345">
    <property type="entry name" value="He_PIG"/>
    <property type="match status" value="2"/>
</dbReference>
<dbReference type="InterPro" id="IPR024973">
    <property type="entry name" value="ESPR"/>
</dbReference>
<dbReference type="GO" id="GO:0008013">
    <property type="term" value="F:beta-catenin binding"/>
    <property type="evidence" value="ECO:0007669"/>
    <property type="project" value="TreeGrafter"/>
</dbReference>
<dbReference type="InterPro" id="IPR044016">
    <property type="entry name" value="Big_13"/>
</dbReference>
<dbReference type="PROSITE" id="PS50268">
    <property type="entry name" value="CADHERIN_2"/>
    <property type="match status" value="2"/>
</dbReference>
<dbReference type="InterPro" id="IPR039808">
    <property type="entry name" value="Cadherin"/>
</dbReference>
<dbReference type="Gene3D" id="2.60.40.60">
    <property type="entry name" value="Cadherins"/>
    <property type="match status" value="2"/>
</dbReference>
<organism evidence="8 9">
    <name type="scientific">Azohydromonas caseinilytica</name>
    <dbReference type="NCBI Taxonomy" id="2728836"/>
    <lineage>
        <taxon>Bacteria</taxon>
        <taxon>Pseudomonadati</taxon>
        <taxon>Pseudomonadota</taxon>
        <taxon>Betaproteobacteria</taxon>
        <taxon>Burkholderiales</taxon>
        <taxon>Sphaerotilaceae</taxon>
        <taxon>Azohydromonas</taxon>
    </lineage>
</organism>
<dbReference type="InterPro" id="IPR002126">
    <property type="entry name" value="Cadherin-like_dom"/>
</dbReference>
<dbReference type="InterPro" id="IPR006644">
    <property type="entry name" value="Cadg"/>
</dbReference>
<feature type="compositionally biased region" description="Pro residues" evidence="6">
    <location>
        <begin position="3666"/>
        <end position="3682"/>
    </location>
</feature>
<dbReference type="Gene3D" id="2.60.40.2700">
    <property type="match status" value="1"/>
</dbReference>
<dbReference type="Pfam" id="PF14252">
    <property type="entry name" value="DUF4347"/>
    <property type="match status" value="1"/>
</dbReference>
<dbReference type="Pfam" id="PF13018">
    <property type="entry name" value="ESPR"/>
    <property type="match status" value="1"/>
</dbReference>
<accession>A0A848FK06</accession>
<dbReference type="Gene3D" id="2.60.40.10">
    <property type="entry name" value="Immunoglobulins"/>
    <property type="match status" value="6"/>
</dbReference>
<keyword evidence="9" id="KW-1185">Reference proteome</keyword>
<dbReference type="Proteomes" id="UP000574067">
    <property type="component" value="Unassembled WGS sequence"/>
</dbReference>
<dbReference type="Pfam" id="PF00028">
    <property type="entry name" value="Cadherin"/>
    <property type="match status" value="1"/>
</dbReference>
<reference evidence="8 9" key="1">
    <citation type="submission" date="2020-04" db="EMBL/GenBank/DDBJ databases">
        <title>Azohydromonas sp. isolated from soil.</title>
        <authorList>
            <person name="Dahal R.H."/>
        </authorList>
    </citation>
    <scope>NUCLEOTIDE SEQUENCE [LARGE SCALE GENOMIC DNA]</scope>
    <source>
        <strain evidence="8 9">G-1-1-14</strain>
    </source>
</reference>
<dbReference type="SUPFAM" id="SSF49313">
    <property type="entry name" value="Cadherin-like"/>
    <property type="match status" value="4"/>
</dbReference>
<dbReference type="GO" id="GO:0045296">
    <property type="term" value="F:cadherin binding"/>
    <property type="evidence" value="ECO:0007669"/>
    <property type="project" value="TreeGrafter"/>
</dbReference>